<dbReference type="Proteomes" id="UP000823641">
    <property type="component" value="Unassembled WGS sequence"/>
</dbReference>
<dbReference type="PANTHER" id="PTHR43445:SF5">
    <property type="entry name" value="UDP-N-ACETYLMURAMATE--L-ALANYL-GAMMA-D-GLUTAMYL-MESO-2,6-DIAMINOHEPTANDIOATE LIGASE"/>
    <property type="match status" value="1"/>
</dbReference>
<comment type="caution">
    <text evidence="12">The sequence shown here is derived from an EMBL/GenBank/DDBJ whole genome shotgun (WGS) entry which is preliminary data.</text>
</comment>
<evidence type="ECO:0000256" key="6">
    <source>
        <dbReference type="ARBA" id="ARBA00022984"/>
    </source>
</evidence>
<dbReference type="AlphaFoldDB" id="A0A9D9N3E9"/>
<evidence type="ECO:0000259" key="11">
    <source>
        <dbReference type="Pfam" id="PF08245"/>
    </source>
</evidence>
<evidence type="ECO:0000256" key="4">
    <source>
        <dbReference type="ARBA" id="ARBA00022840"/>
    </source>
</evidence>
<dbReference type="InterPro" id="IPR004101">
    <property type="entry name" value="Mur_ligase_C"/>
</dbReference>
<dbReference type="SUPFAM" id="SSF51984">
    <property type="entry name" value="MurCD N-terminal domain"/>
    <property type="match status" value="1"/>
</dbReference>
<dbReference type="Gene3D" id="3.90.190.20">
    <property type="entry name" value="Mur ligase, C-terminal domain"/>
    <property type="match status" value="1"/>
</dbReference>
<dbReference type="InterPro" id="IPR000713">
    <property type="entry name" value="Mur_ligase_N"/>
</dbReference>
<dbReference type="Pfam" id="PF02875">
    <property type="entry name" value="Mur_ligase_C"/>
    <property type="match status" value="1"/>
</dbReference>
<evidence type="ECO:0000313" key="12">
    <source>
        <dbReference type="EMBL" id="MBO8459016.1"/>
    </source>
</evidence>
<keyword evidence="8" id="KW-0961">Cell wall biogenesis/degradation</keyword>
<protein>
    <submittedName>
        <fullName evidence="12">Peptidoglycan synthetase</fullName>
    </submittedName>
</protein>
<evidence type="ECO:0000256" key="5">
    <source>
        <dbReference type="ARBA" id="ARBA00022960"/>
    </source>
</evidence>
<keyword evidence="5" id="KW-0133">Cell shape</keyword>
<dbReference type="SUPFAM" id="SSF53244">
    <property type="entry name" value="MurD-like peptide ligases, peptide-binding domain"/>
    <property type="match status" value="1"/>
</dbReference>
<proteinExistence type="predicted"/>
<dbReference type="PANTHER" id="PTHR43445">
    <property type="entry name" value="UDP-N-ACETYLMURAMATE--L-ALANINE LIGASE-RELATED"/>
    <property type="match status" value="1"/>
</dbReference>
<dbReference type="GO" id="GO:0005524">
    <property type="term" value="F:ATP binding"/>
    <property type="evidence" value="ECO:0007669"/>
    <property type="project" value="UniProtKB-KW"/>
</dbReference>
<evidence type="ECO:0000256" key="7">
    <source>
        <dbReference type="ARBA" id="ARBA00023306"/>
    </source>
</evidence>
<sequence>MRKIHFIAMGGAAMHNLALAMNENPDYKVSGSDDEFFEPSKSRLAAKGLLPDKTGWDPSRITPDIYAVIVGMHATNDNPELIKAKELGLKIYSFPEYLYERTRSKTRVVVGGSHGKTTTTAMILYVLKKVGIEADYMVGAQIEGFENMVHLSKTSRIAVFEGDEYLASPMDPRPKFHLYKPHIAILTGIAWDHINVFPTFENYVSQFKRFTDLIEPQGRFIYYDQDPELANIASHVRKDIVTFPYHTPEHKVENGQTFIKLRNEYIPLQIFGEHNLQNLNAARLACHALGITDTQFYHAISDFTGATNRLEKIGNTDTAVAYKDFAHSPSKLRATVHAVRNQYPDKRVVACMELHTFSSLTADFLPQYAHCMDEADVAIVYYNPEVIAHKRLKEIQPEDVKKAFANDKVKVFTDTQLLKQELESLSYDNSVLLMMSSGNFSGINVKEYAMELITKH</sequence>
<reference evidence="12" key="1">
    <citation type="submission" date="2020-10" db="EMBL/GenBank/DDBJ databases">
        <authorList>
            <person name="Gilroy R."/>
        </authorList>
    </citation>
    <scope>NUCLEOTIDE SEQUENCE</scope>
    <source>
        <strain evidence="12">G3-3990</strain>
    </source>
</reference>
<dbReference type="GO" id="GO:0016881">
    <property type="term" value="F:acid-amino acid ligase activity"/>
    <property type="evidence" value="ECO:0007669"/>
    <property type="project" value="InterPro"/>
</dbReference>
<dbReference type="GO" id="GO:0009252">
    <property type="term" value="P:peptidoglycan biosynthetic process"/>
    <property type="evidence" value="ECO:0007669"/>
    <property type="project" value="UniProtKB-KW"/>
</dbReference>
<feature type="domain" description="Mur ligase C-terminal" evidence="10">
    <location>
        <begin position="309"/>
        <end position="438"/>
    </location>
</feature>
<evidence type="ECO:0000256" key="1">
    <source>
        <dbReference type="ARBA" id="ARBA00022598"/>
    </source>
</evidence>
<dbReference type="GO" id="GO:0051301">
    <property type="term" value="P:cell division"/>
    <property type="evidence" value="ECO:0007669"/>
    <property type="project" value="UniProtKB-KW"/>
</dbReference>
<dbReference type="Pfam" id="PF08245">
    <property type="entry name" value="Mur_ligase_M"/>
    <property type="match status" value="1"/>
</dbReference>
<dbReference type="InterPro" id="IPR013221">
    <property type="entry name" value="Mur_ligase_cen"/>
</dbReference>
<keyword evidence="6" id="KW-0573">Peptidoglycan synthesis</keyword>
<reference evidence="12" key="2">
    <citation type="journal article" date="2021" name="PeerJ">
        <title>Extensive microbial diversity within the chicken gut microbiome revealed by metagenomics and culture.</title>
        <authorList>
            <person name="Gilroy R."/>
            <person name="Ravi A."/>
            <person name="Getino M."/>
            <person name="Pursley I."/>
            <person name="Horton D.L."/>
            <person name="Alikhan N.F."/>
            <person name="Baker D."/>
            <person name="Gharbi K."/>
            <person name="Hall N."/>
            <person name="Watson M."/>
            <person name="Adriaenssens E.M."/>
            <person name="Foster-Nyarko E."/>
            <person name="Jarju S."/>
            <person name="Secka A."/>
            <person name="Antonio M."/>
            <person name="Oren A."/>
            <person name="Chaudhuri R.R."/>
            <person name="La Ragione R."/>
            <person name="Hildebrand F."/>
            <person name="Pallen M.J."/>
        </authorList>
    </citation>
    <scope>NUCLEOTIDE SEQUENCE</scope>
    <source>
        <strain evidence="12">G3-3990</strain>
    </source>
</reference>
<keyword evidence="1" id="KW-0436">Ligase</keyword>
<evidence type="ECO:0000256" key="8">
    <source>
        <dbReference type="ARBA" id="ARBA00023316"/>
    </source>
</evidence>
<keyword evidence="2" id="KW-0132">Cell division</keyword>
<dbReference type="InterPro" id="IPR036565">
    <property type="entry name" value="Mur-like_cat_sf"/>
</dbReference>
<dbReference type="InterPro" id="IPR050061">
    <property type="entry name" value="MurCDEF_pg_biosynth"/>
</dbReference>
<dbReference type="Pfam" id="PF01225">
    <property type="entry name" value="Mur_ligase"/>
    <property type="match status" value="1"/>
</dbReference>
<gene>
    <name evidence="12" type="ORF">IAA73_01590</name>
</gene>
<dbReference type="GO" id="GO:0008360">
    <property type="term" value="P:regulation of cell shape"/>
    <property type="evidence" value="ECO:0007669"/>
    <property type="project" value="UniProtKB-KW"/>
</dbReference>
<dbReference type="Gene3D" id="3.40.1190.10">
    <property type="entry name" value="Mur-like, catalytic domain"/>
    <property type="match status" value="1"/>
</dbReference>
<name>A0A9D9N3E9_9BACT</name>
<feature type="domain" description="Mur ligase central" evidence="11">
    <location>
        <begin position="110"/>
        <end position="285"/>
    </location>
</feature>
<dbReference type="Gene3D" id="3.40.50.720">
    <property type="entry name" value="NAD(P)-binding Rossmann-like Domain"/>
    <property type="match status" value="1"/>
</dbReference>
<dbReference type="SUPFAM" id="SSF53623">
    <property type="entry name" value="MurD-like peptide ligases, catalytic domain"/>
    <property type="match status" value="1"/>
</dbReference>
<dbReference type="InterPro" id="IPR036615">
    <property type="entry name" value="Mur_ligase_C_dom_sf"/>
</dbReference>
<dbReference type="GO" id="GO:0071555">
    <property type="term" value="P:cell wall organization"/>
    <property type="evidence" value="ECO:0007669"/>
    <property type="project" value="UniProtKB-KW"/>
</dbReference>
<evidence type="ECO:0000313" key="13">
    <source>
        <dbReference type="Proteomes" id="UP000823641"/>
    </source>
</evidence>
<keyword evidence="7" id="KW-0131">Cell cycle</keyword>
<evidence type="ECO:0000256" key="3">
    <source>
        <dbReference type="ARBA" id="ARBA00022741"/>
    </source>
</evidence>
<organism evidence="12 13">
    <name type="scientific">Candidatus Gallipaludibacter merdavium</name>
    <dbReference type="NCBI Taxonomy" id="2840839"/>
    <lineage>
        <taxon>Bacteria</taxon>
        <taxon>Pseudomonadati</taxon>
        <taxon>Bacteroidota</taxon>
        <taxon>Bacteroidia</taxon>
        <taxon>Bacteroidales</taxon>
        <taxon>Candidatus Gallipaludibacter</taxon>
    </lineage>
</organism>
<keyword evidence="4" id="KW-0067">ATP-binding</keyword>
<dbReference type="EMBL" id="JADIMG010000011">
    <property type="protein sequence ID" value="MBO8459016.1"/>
    <property type="molecule type" value="Genomic_DNA"/>
</dbReference>
<evidence type="ECO:0000256" key="2">
    <source>
        <dbReference type="ARBA" id="ARBA00022618"/>
    </source>
</evidence>
<accession>A0A9D9N3E9</accession>
<evidence type="ECO:0000259" key="10">
    <source>
        <dbReference type="Pfam" id="PF02875"/>
    </source>
</evidence>
<keyword evidence="3" id="KW-0547">Nucleotide-binding</keyword>
<evidence type="ECO:0000259" key="9">
    <source>
        <dbReference type="Pfam" id="PF01225"/>
    </source>
</evidence>
<feature type="domain" description="Mur ligase N-terminal catalytic" evidence="9">
    <location>
        <begin position="3"/>
        <end position="101"/>
    </location>
</feature>